<keyword evidence="2" id="KW-1185">Reference proteome</keyword>
<sequence length="125" mass="14261">MLIRIIVCCMIFCSCSSSKQVETKLYFGQFKLDGGTVSEKEWNEFIANYVSKVFPGGSTVENASGNWYDTAMHKLVVEPSKVITTVNMPSARLDQQIDSLGYWYKKLFQQQSVLRVDRKVNAKLF</sequence>
<dbReference type="Proteomes" id="UP001165367">
    <property type="component" value="Unassembled WGS sequence"/>
</dbReference>
<reference evidence="1" key="1">
    <citation type="submission" date="2022-01" db="EMBL/GenBank/DDBJ databases">
        <authorList>
            <person name="Jo J.-H."/>
            <person name="Im W.-T."/>
        </authorList>
    </citation>
    <scope>NUCLEOTIDE SEQUENCE</scope>
    <source>
        <strain evidence="1">NA20</strain>
    </source>
</reference>
<evidence type="ECO:0000313" key="1">
    <source>
        <dbReference type="EMBL" id="MCG2616753.1"/>
    </source>
</evidence>
<evidence type="ECO:0000313" key="2">
    <source>
        <dbReference type="Proteomes" id="UP001165367"/>
    </source>
</evidence>
<proteinExistence type="predicted"/>
<dbReference type="PROSITE" id="PS51257">
    <property type="entry name" value="PROKAR_LIPOPROTEIN"/>
    <property type="match status" value="1"/>
</dbReference>
<organism evidence="1 2">
    <name type="scientific">Terrimonas ginsenosidimutans</name>
    <dbReference type="NCBI Taxonomy" id="2908004"/>
    <lineage>
        <taxon>Bacteria</taxon>
        <taxon>Pseudomonadati</taxon>
        <taxon>Bacteroidota</taxon>
        <taxon>Chitinophagia</taxon>
        <taxon>Chitinophagales</taxon>
        <taxon>Chitinophagaceae</taxon>
        <taxon>Terrimonas</taxon>
    </lineage>
</organism>
<dbReference type="InterPro" id="IPR021957">
    <property type="entry name" value="DUF3574"/>
</dbReference>
<dbReference type="EMBL" id="JAKLTR010000015">
    <property type="protein sequence ID" value="MCG2616753.1"/>
    <property type="molecule type" value="Genomic_DNA"/>
</dbReference>
<dbReference type="RefSeq" id="WP_237875290.1">
    <property type="nucleotide sequence ID" value="NZ_JAKLTR010000015.1"/>
</dbReference>
<name>A0ABS9KWU3_9BACT</name>
<accession>A0ABS9KWU3</accession>
<protein>
    <submittedName>
        <fullName evidence="1">DUF3574 domain-containing protein</fullName>
    </submittedName>
</protein>
<gene>
    <name evidence="1" type="ORF">LZZ85_20810</name>
</gene>
<comment type="caution">
    <text evidence="1">The sequence shown here is derived from an EMBL/GenBank/DDBJ whole genome shotgun (WGS) entry which is preliminary data.</text>
</comment>
<dbReference type="Pfam" id="PF12098">
    <property type="entry name" value="DUF3574"/>
    <property type="match status" value="1"/>
</dbReference>